<organism evidence="7 8">
    <name type="scientific">Moelleriella libera RCEF 2490</name>
    <dbReference type="NCBI Taxonomy" id="1081109"/>
    <lineage>
        <taxon>Eukaryota</taxon>
        <taxon>Fungi</taxon>
        <taxon>Dikarya</taxon>
        <taxon>Ascomycota</taxon>
        <taxon>Pezizomycotina</taxon>
        <taxon>Sordariomycetes</taxon>
        <taxon>Hypocreomycetidae</taxon>
        <taxon>Hypocreales</taxon>
        <taxon>Clavicipitaceae</taxon>
        <taxon>Moelleriella</taxon>
    </lineage>
</organism>
<feature type="region of interest" description="Disordered" evidence="5">
    <location>
        <begin position="736"/>
        <end position="884"/>
    </location>
</feature>
<feature type="transmembrane region" description="Helical" evidence="6">
    <location>
        <begin position="561"/>
        <end position="582"/>
    </location>
</feature>
<feature type="region of interest" description="Disordered" evidence="5">
    <location>
        <begin position="662"/>
        <end position="686"/>
    </location>
</feature>
<comment type="caution">
    <text evidence="7">The sequence shown here is derived from an EMBL/GenBank/DDBJ whole genome shotgun (WGS) entry which is preliminary data.</text>
</comment>
<dbReference type="InterPro" id="IPR000109">
    <property type="entry name" value="POT_fam"/>
</dbReference>
<evidence type="ECO:0000256" key="2">
    <source>
        <dbReference type="ARBA" id="ARBA00022692"/>
    </source>
</evidence>
<dbReference type="OrthoDB" id="8904098at2759"/>
<feature type="transmembrane region" description="Helical" evidence="6">
    <location>
        <begin position="532"/>
        <end position="555"/>
    </location>
</feature>
<dbReference type="Proteomes" id="UP000078544">
    <property type="component" value="Unassembled WGS sequence"/>
</dbReference>
<dbReference type="InterPro" id="IPR036259">
    <property type="entry name" value="MFS_trans_sf"/>
</dbReference>
<feature type="compositionally biased region" description="Basic and acidic residues" evidence="5">
    <location>
        <begin position="795"/>
        <end position="807"/>
    </location>
</feature>
<feature type="transmembrane region" description="Helical" evidence="6">
    <location>
        <begin position="169"/>
        <end position="188"/>
    </location>
</feature>
<gene>
    <name evidence="7" type="ORF">AAL_02834</name>
</gene>
<dbReference type="GO" id="GO:0006654">
    <property type="term" value="P:phosphatidic acid biosynthetic process"/>
    <property type="evidence" value="ECO:0007669"/>
    <property type="project" value="TreeGrafter"/>
</dbReference>
<feature type="transmembrane region" description="Helical" evidence="6">
    <location>
        <begin position="1139"/>
        <end position="1156"/>
    </location>
</feature>
<keyword evidence="8" id="KW-1185">Reference proteome</keyword>
<keyword evidence="3 6" id="KW-1133">Transmembrane helix</keyword>
<accession>A0A168E1A0</accession>
<feature type="transmembrane region" description="Helical" evidence="6">
    <location>
        <begin position="144"/>
        <end position="163"/>
    </location>
</feature>
<keyword evidence="4 6" id="KW-0472">Membrane</keyword>
<feature type="transmembrane region" description="Helical" evidence="6">
    <location>
        <begin position="1040"/>
        <end position="1062"/>
    </location>
</feature>
<reference evidence="7 8" key="1">
    <citation type="journal article" date="2016" name="Genome Biol. Evol.">
        <title>Divergent and convergent evolution of fungal pathogenicity.</title>
        <authorList>
            <person name="Shang Y."/>
            <person name="Xiao G."/>
            <person name="Zheng P."/>
            <person name="Cen K."/>
            <person name="Zhan S."/>
            <person name="Wang C."/>
        </authorList>
    </citation>
    <scope>NUCLEOTIDE SEQUENCE [LARGE SCALE GENOMIC DNA]</scope>
    <source>
        <strain evidence="7 8">RCEF 2490</strain>
    </source>
</reference>
<comment type="subcellular location">
    <subcellularLocation>
        <location evidence="1">Membrane</location>
        <topology evidence="1">Multi-pass membrane protein</topology>
    </subcellularLocation>
</comment>
<dbReference type="PANTHER" id="PTHR31303">
    <property type="entry name" value="CTP-DEPENDENT DIACYLGLYCEROL KINASE 1"/>
    <property type="match status" value="1"/>
</dbReference>
<dbReference type="GO" id="GO:0022857">
    <property type="term" value="F:transmembrane transporter activity"/>
    <property type="evidence" value="ECO:0007669"/>
    <property type="project" value="InterPro"/>
</dbReference>
<dbReference type="Pfam" id="PF00854">
    <property type="entry name" value="PTR2"/>
    <property type="match status" value="1"/>
</dbReference>
<feature type="transmembrane region" description="Helical" evidence="6">
    <location>
        <begin position="500"/>
        <end position="520"/>
    </location>
</feature>
<protein>
    <submittedName>
        <fullName evidence="7">Oligopeptide transporter</fullName>
    </submittedName>
</protein>
<proteinExistence type="predicted"/>
<evidence type="ECO:0000256" key="1">
    <source>
        <dbReference type="ARBA" id="ARBA00004141"/>
    </source>
</evidence>
<dbReference type="AlphaFoldDB" id="A0A168E1A0"/>
<dbReference type="PANTHER" id="PTHR31303:SF1">
    <property type="entry name" value="CTP-DEPENDENT DIACYLGLYCEROL KINASE 1"/>
    <property type="match status" value="1"/>
</dbReference>
<dbReference type="InterPro" id="IPR037997">
    <property type="entry name" value="Dgk1-like"/>
</dbReference>
<dbReference type="EMBL" id="AZGY01000005">
    <property type="protein sequence ID" value="KZZ98316.1"/>
    <property type="molecule type" value="Genomic_DNA"/>
</dbReference>
<feature type="transmembrane region" description="Helical" evidence="6">
    <location>
        <begin position="444"/>
        <end position="470"/>
    </location>
</feature>
<evidence type="ECO:0000256" key="4">
    <source>
        <dbReference type="ARBA" id="ARBA00023136"/>
    </source>
</evidence>
<evidence type="ECO:0000256" key="6">
    <source>
        <dbReference type="SAM" id="Phobius"/>
    </source>
</evidence>
<feature type="transmembrane region" description="Helical" evidence="6">
    <location>
        <begin position="200"/>
        <end position="224"/>
    </location>
</feature>
<evidence type="ECO:0000256" key="5">
    <source>
        <dbReference type="SAM" id="MobiDB-lite"/>
    </source>
</evidence>
<feature type="transmembrane region" description="Helical" evidence="6">
    <location>
        <begin position="411"/>
        <end position="432"/>
    </location>
</feature>
<feature type="transmembrane region" description="Helical" evidence="6">
    <location>
        <begin position="940"/>
        <end position="957"/>
    </location>
</feature>
<dbReference type="GO" id="GO:0005789">
    <property type="term" value="C:endoplasmic reticulum membrane"/>
    <property type="evidence" value="ECO:0007669"/>
    <property type="project" value="TreeGrafter"/>
</dbReference>
<feature type="transmembrane region" description="Helical" evidence="6">
    <location>
        <begin position="281"/>
        <end position="302"/>
    </location>
</feature>
<sequence length="1157" mass="126198">MASAGRFEHDKIETTVDKKTDAVDLVPGHSVAILDEDYEGKPTDQELATLRRVPGKIPTVAYLLCVVEFCERASYYGCAQIWTNYINRPLPPGGNGYGAVALGSQSTQGALGMGEQIAVGHTPLSLTAIAACAEKKQNATTQSFSLIAYCLPLVVGYLADARFGRYPMIFWGVIVCGIGHILIVAGGAKELISGGTAKIPFFLGVYILAVGAAMFKPCVTPLLLDQMASHVPKIKTLKSGERVIEDPEHSTERVMLWFYLLINIGAFMSTATSYSARYVGWWLAFLLPLILYLPLPLLLIWLKPRLILHRPGGSDLPNSLRVIGHCLANGGIFRIGRTGWWESAKPSVRAQRGLSPEAHYSDEFVVDVQRAMQATGMFCFFPVQYWNDNGIGSSANFLGTMLTNNGVPNDVIGNFNTLSIIVLGPILNYVLYPALRKSKIHYGPIARIVTGFFLSTLAGIGYCVLCYKAYETSPCGWYGSTDPYCIDNELVSPISLWWEAIPYTLGGFSELFINVPAYGIAYSRAPVNMRGLVSAINLFNTGFAYIVSLAASAVIVDPYLVWDFGGPAIVGGVVTVAFWFIFRHIDKEEYVLSTTQTSEAPEAEVVEGSHPSGRAVTSAASSIALILDNSTEHVVVLCQKQSTLYSPYYVFSPSIDIEDYDKDDKDGRNIKSPSSSAPARRSRRNLQRLQTSPISVADWWPSTFAYLRRVLVGTVTCAALPPVTFTMALRRKQKAQALTMPVPETPRVISPSPTPSEREAADDNSYSAPTTRSAARRRTATSSPAIEEEQEEPEPPAREADEQHDGIARSGSRRSRTRSRSPISSRTLARMTPNHASLAAAKSLQTPVAPPAADSNGANGKSTTTNGHLAPPSPSSPLSQSSGWSWRDFSRSPSPLGLIPIHRHWRTFVHKHEVPRKALHVSIGFFVVWLYTTGTQTGAVAPYLMANLIPIATMDLLRHRFASVNRFYVRCLGALMRESEFSGYNGVIWYLLGAWAVLYYLPKDVGVLSVLLLSWCDTAASTFGRLWGRYTPRLRRGKSLAGSLAAFLVGLATSFFFYGWLVPTFGPKPGDEHFMFQGHLSLPPAVTSLLGWERSSSSSSSDAAATVSGTLALAIFSLWNGFAASASEVVDIFGWDDNLTIPVLSGIGIWGFLKLFG</sequence>
<feature type="compositionally biased region" description="Polar residues" evidence="5">
    <location>
        <begin position="856"/>
        <end position="867"/>
    </location>
</feature>
<feature type="transmembrane region" description="Helical" evidence="6">
    <location>
        <begin position="1007"/>
        <end position="1028"/>
    </location>
</feature>
<name>A0A168E1A0_9HYPO</name>
<dbReference type="SUPFAM" id="SSF103473">
    <property type="entry name" value="MFS general substrate transporter"/>
    <property type="match status" value="1"/>
</dbReference>
<feature type="transmembrane region" description="Helical" evidence="6">
    <location>
        <begin position="918"/>
        <end position="934"/>
    </location>
</feature>
<feature type="transmembrane region" description="Helical" evidence="6">
    <location>
        <begin position="256"/>
        <end position="274"/>
    </location>
</feature>
<feature type="transmembrane region" description="Helical" evidence="6">
    <location>
        <begin position="983"/>
        <end position="1001"/>
    </location>
</feature>
<evidence type="ECO:0000313" key="7">
    <source>
        <dbReference type="EMBL" id="KZZ98316.1"/>
    </source>
</evidence>
<dbReference type="Gene3D" id="1.20.1250.20">
    <property type="entry name" value="MFS general substrate transporter like domains"/>
    <property type="match status" value="1"/>
</dbReference>
<keyword evidence="2 6" id="KW-0812">Transmembrane</keyword>
<dbReference type="GO" id="GO:0004143">
    <property type="term" value="F:ATP-dependent diacylglycerol kinase activity"/>
    <property type="evidence" value="ECO:0007669"/>
    <property type="project" value="InterPro"/>
</dbReference>
<evidence type="ECO:0000256" key="3">
    <source>
        <dbReference type="ARBA" id="ARBA00022989"/>
    </source>
</evidence>
<evidence type="ECO:0000313" key="8">
    <source>
        <dbReference type="Proteomes" id="UP000078544"/>
    </source>
</evidence>